<organism evidence="4 5">
    <name type="scientific">Desulfosporosinus acididurans</name>
    <dbReference type="NCBI Taxonomy" id="476652"/>
    <lineage>
        <taxon>Bacteria</taxon>
        <taxon>Bacillati</taxon>
        <taxon>Bacillota</taxon>
        <taxon>Clostridia</taxon>
        <taxon>Eubacteriales</taxon>
        <taxon>Desulfitobacteriaceae</taxon>
        <taxon>Desulfosporosinus</taxon>
    </lineage>
</organism>
<dbReference type="Gene3D" id="3.90.180.10">
    <property type="entry name" value="Medium-chain alcohol dehydrogenases, catalytic domain"/>
    <property type="match status" value="1"/>
</dbReference>
<feature type="domain" description="Enoyl reductase (ER)" evidence="3">
    <location>
        <begin position="10"/>
        <end position="321"/>
    </location>
</feature>
<gene>
    <name evidence="4" type="ORF">DEAC_c44720</name>
</gene>
<reference evidence="4 5" key="1">
    <citation type="submission" date="2015-06" db="EMBL/GenBank/DDBJ databases">
        <title>Draft genome of the moderately acidophilic sulfate reducer Candidatus Desulfosporosinus acididurans strain M1.</title>
        <authorList>
            <person name="Poehlein A."/>
            <person name="Petzsch P."/>
            <person name="Johnson B.D."/>
            <person name="Schloemann M."/>
            <person name="Daniel R."/>
            <person name="Muehling M."/>
        </authorList>
    </citation>
    <scope>NUCLEOTIDE SEQUENCE [LARGE SCALE GENOMIC DNA]</scope>
    <source>
        <strain evidence="4 5">M1</strain>
    </source>
</reference>
<comment type="caution">
    <text evidence="4">The sequence shown here is derived from an EMBL/GenBank/DDBJ whole genome shotgun (WGS) entry which is preliminary data.</text>
</comment>
<dbReference type="STRING" id="476652.DEAC_c44720"/>
<dbReference type="EMBL" id="LDZY01000041">
    <property type="protein sequence ID" value="KLU63624.1"/>
    <property type="molecule type" value="Genomic_DNA"/>
</dbReference>
<dbReference type="GO" id="GO:0004315">
    <property type="term" value="F:3-oxoacyl-[acyl-carrier-protein] synthase activity"/>
    <property type="evidence" value="ECO:0007669"/>
    <property type="project" value="UniProtKB-EC"/>
</dbReference>
<evidence type="ECO:0000256" key="1">
    <source>
        <dbReference type="ARBA" id="ARBA00022857"/>
    </source>
</evidence>
<dbReference type="Gene3D" id="3.40.50.720">
    <property type="entry name" value="NAD(P)-binding Rossmann-like Domain"/>
    <property type="match status" value="1"/>
</dbReference>
<dbReference type="SUPFAM" id="SSF51735">
    <property type="entry name" value="NAD(P)-binding Rossmann-fold domains"/>
    <property type="match status" value="1"/>
</dbReference>
<dbReference type="SMART" id="SM00829">
    <property type="entry name" value="PKS_ER"/>
    <property type="match status" value="1"/>
</dbReference>
<sequence length="322" mass="34579">MKAAIINKLGDIPRYEDFPDPILNDGDVTVKVEAVILDYAVKTLEAGTHFASKQFYPNFPAVVGHGGIGSLEDGTLVSFRGIKSPYGSMAEKVVVPKAFTTPIPQGVTAEQAAVIPSAALSSLGPLKYIAKLQLGETVLINGATSVSGMIAVQIAKYLGAGRIIGTGRNPESGEKLRELGADAFINLNQPDEKVVEALKREAENGYDVILDYLWGHPAEIIINSFTPTALGMPIKRTRFVLIGGLAGWTAQLPGQSLITSGLEIYGMVGAQTPPDALVEGTKLVWDMIKQGKLSMDIVKYPLKDIEKVWNMEEHGKRIVIVP</sequence>
<dbReference type="InterPro" id="IPR020843">
    <property type="entry name" value="ER"/>
</dbReference>
<dbReference type="EC" id="2.3.1.41" evidence="4"/>
<dbReference type="RefSeq" id="WP_047812200.1">
    <property type="nucleotide sequence ID" value="NZ_LDZY01000041.1"/>
</dbReference>
<evidence type="ECO:0000313" key="4">
    <source>
        <dbReference type="EMBL" id="KLU63624.1"/>
    </source>
</evidence>
<dbReference type="GO" id="GO:0070402">
    <property type="term" value="F:NADPH binding"/>
    <property type="evidence" value="ECO:0007669"/>
    <property type="project" value="TreeGrafter"/>
</dbReference>
<dbReference type="PANTHER" id="PTHR48106">
    <property type="entry name" value="QUINONE OXIDOREDUCTASE PIG3-RELATED"/>
    <property type="match status" value="1"/>
</dbReference>
<dbReference type="PATRIC" id="fig|476652.3.peg.4754"/>
<protein>
    <submittedName>
        <fullName evidence="4">Phenolphthiocerol synthesis polyketide synthase type I Pks15/1</fullName>
        <ecNumber evidence="4">2.3.1.41</ecNumber>
    </submittedName>
</protein>
<accession>A0A0J1FJH8</accession>
<keyword evidence="5" id="KW-1185">Reference proteome</keyword>
<dbReference type="InterPro" id="IPR011032">
    <property type="entry name" value="GroES-like_sf"/>
</dbReference>
<dbReference type="SUPFAM" id="SSF50129">
    <property type="entry name" value="GroES-like"/>
    <property type="match status" value="1"/>
</dbReference>
<dbReference type="Pfam" id="PF00107">
    <property type="entry name" value="ADH_zinc_N"/>
    <property type="match status" value="1"/>
</dbReference>
<dbReference type="GO" id="GO:0016651">
    <property type="term" value="F:oxidoreductase activity, acting on NAD(P)H"/>
    <property type="evidence" value="ECO:0007669"/>
    <property type="project" value="TreeGrafter"/>
</dbReference>
<name>A0A0J1FJH8_9FIRM</name>
<evidence type="ECO:0000259" key="3">
    <source>
        <dbReference type="SMART" id="SM00829"/>
    </source>
</evidence>
<keyword evidence="4" id="KW-0808">Transferase</keyword>
<dbReference type="InterPro" id="IPR036291">
    <property type="entry name" value="NAD(P)-bd_dom_sf"/>
</dbReference>
<evidence type="ECO:0000313" key="5">
    <source>
        <dbReference type="Proteomes" id="UP000036356"/>
    </source>
</evidence>
<dbReference type="AlphaFoldDB" id="A0A0J1FJH8"/>
<proteinExistence type="predicted"/>
<keyword evidence="1" id="KW-0521">NADP</keyword>
<keyword evidence="4" id="KW-0012">Acyltransferase</keyword>
<keyword evidence="2" id="KW-0560">Oxidoreductase</keyword>
<evidence type="ECO:0000256" key="2">
    <source>
        <dbReference type="ARBA" id="ARBA00023002"/>
    </source>
</evidence>
<dbReference type="PANTHER" id="PTHR48106:SF18">
    <property type="entry name" value="QUINONE OXIDOREDUCTASE PIG3"/>
    <property type="match status" value="1"/>
</dbReference>
<dbReference type="InterPro" id="IPR013149">
    <property type="entry name" value="ADH-like_C"/>
</dbReference>
<dbReference type="Proteomes" id="UP000036356">
    <property type="component" value="Unassembled WGS sequence"/>
</dbReference>